<accession>A0AAW2LIW5</accession>
<dbReference type="PANTHER" id="PTHR33710">
    <property type="entry name" value="BNAC02G09200D PROTEIN"/>
    <property type="match status" value="1"/>
</dbReference>
<comment type="caution">
    <text evidence="4">The sequence shown here is derived from an EMBL/GenBank/DDBJ whole genome shotgun (WGS) entry which is preliminary data.</text>
</comment>
<proteinExistence type="predicted"/>
<reference evidence="4" key="2">
    <citation type="journal article" date="2024" name="Plant">
        <title>Genomic evolution and insights into agronomic trait innovations of Sesamum species.</title>
        <authorList>
            <person name="Miao H."/>
            <person name="Wang L."/>
            <person name="Qu L."/>
            <person name="Liu H."/>
            <person name="Sun Y."/>
            <person name="Le M."/>
            <person name="Wang Q."/>
            <person name="Wei S."/>
            <person name="Zheng Y."/>
            <person name="Lin W."/>
            <person name="Duan Y."/>
            <person name="Cao H."/>
            <person name="Xiong S."/>
            <person name="Wang X."/>
            <person name="Wei L."/>
            <person name="Li C."/>
            <person name="Ma Q."/>
            <person name="Ju M."/>
            <person name="Zhao R."/>
            <person name="Li G."/>
            <person name="Mu C."/>
            <person name="Tian Q."/>
            <person name="Mei H."/>
            <person name="Zhang T."/>
            <person name="Gao T."/>
            <person name="Zhang H."/>
        </authorList>
    </citation>
    <scope>NUCLEOTIDE SEQUENCE</scope>
    <source>
        <strain evidence="4">KEN8</strain>
    </source>
</reference>
<dbReference type="AlphaFoldDB" id="A0AAW2LIW5"/>
<evidence type="ECO:0000313" key="4">
    <source>
        <dbReference type="EMBL" id="KAL0318096.1"/>
    </source>
</evidence>
<feature type="region of interest" description="Disordered" evidence="1">
    <location>
        <begin position="191"/>
        <end position="215"/>
    </location>
</feature>
<name>A0AAW2LIW5_9LAMI</name>
<dbReference type="EMBL" id="JACGWM010000044">
    <property type="protein sequence ID" value="KAL0318096.1"/>
    <property type="molecule type" value="Genomic_DNA"/>
</dbReference>
<protein>
    <recommendedName>
        <fullName evidence="5">Reverse transcriptase domain-containing protein</fullName>
    </recommendedName>
</protein>
<evidence type="ECO:0000256" key="1">
    <source>
        <dbReference type="SAM" id="MobiDB-lite"/>
    </source>
</evidence>
<feature type="domain" description="Reverse transcriptase" evidence="2">
    <location>
        <begin position="582"/>
        <end position="683"/>
    </location>
</feature>
<evidence type="ECO:0000259" key="3">
    <source>
        <dbReference type="Pfam" id="PF14392"/>
    </source>
</evidence>
<reference evidence="4" key="1">
    <citation type="submission" date="2020-06" db="EMBL/GenBank/DDBJ databases">
        <authorList>
            <person name="Li T."/>
            <person name="Hu X."/>
            <person name="Zhang T."/>
            <person name="Song X."/>
            <person name="Zhang H."/>
            <person name="Dai N."/>
            <person name="Sheng W."/>
            <person name="Hou X."/>
            <person name="Wei L."/>
        </authorList>
    </citation>
    <scope>NUCLEOTIDE SEQUENCE</scope>
    <source>
        <strain evidence="4">KEN8</strain>
        <tissue evidence="4">Leaf</tissue>
    </source>
</reference>
<dbReference type="Pfam" id="PF14392">
    <property type="entry name" value="zf-CCHC_4"/>
    <property type="match status" value="1"/>
</dbReference>
<sequence>MNLGIATHIGNRLARFKEMDMDDTGCAWDDTLRMRVSVDVNIPLKRAMKIRMTSGEEHLVTFSYERLSNFCSLRGCLGHISVHQRVLGSWLEGRLWPLAPGTPTNFLVSTLSMSSNRFQEKQQTKDVQEQPMAVNEVESEETVHELEQIELIPSIFQGPKFDTHMQANNLATSNERLELGLVQVPLRFVPRGPMEPRTRGRRGRRGSVTSMVGGGRKQCQGISLIEPSPEGPGTVRGWGAPWTVQKLRELVRLHDPILVFLSETKCNNRRGEIVKEKLNYFGVPTQGRSGGLLMLWWKDVEVWIQSFLDHHIDATMQEEVGSAREAPRTVWERLDRALSNQAWASLYPTARVSRIYEGCSNHTALLLTTDGNWERRNVSKQQLFRFEAAWLRSEDCKGLIAMTWAGGEDVDPMVSLLKKFRSYRLHLTIWDKSGFGNISKRIKEIGEILKVETSKRQGFVAQRGGSEYIIFHARATERRHRRKIKMLKSSKGNVVEGQATLQQVIWDYLSNIFSSTRPDGVVIEEIVDCLESKVTEAMNQELLRPFTSEEVKLALDIMHPLKSPGPDVMCCVTSVSFSFMLNGVSFGYMQPGRGLRQGDPLSPYLFLFCEDAFNGLLRKAEEVGSIRGVQVCHSRPWILHLLFADDTLILCDAHPEALQCIRNLLENFDRGSGLQVNYPKLAGVFSQNVPLIRVIIHGSKVFMGSRL</sequence>
<dbReference type="PANTHER" id="PTHR33710:SF62">
    <property type="entry name" value="DUF4283 DOMAIN PROTEIN"/>
    <property type="match status" value="1"/>
</dbReference>
<evidence type="ECO:0008006" key="5">
    <source>
        <dbReference type="Google" id="ProtNLM"/>
    </source>
</evidence>
<gene>
    <name evidence="4" type="ORF">Scaly_2865400</name>
</gene>
<feature type="domain" description="Zinc knuckle CX2CX4HX4C" evidence="3">
    <location>
        <begin position="38"/>
        <end position="79"/>
    </location>
</feature>
<dbReference type="Pfam" id="PF00078">
    <property type="entry name" value="RVT_1"/>
    <property type="match status" value="1"/>
</dbReference>
<dbReference type="InterPro" id="IPR000477">
    <property type="entry name" value="RT_dom"/>
</dbReference>
<dbReference type="InterPro" id="IPR025836">
    <property type="entry name" value="Zn_knuckle_CX2CX4HX4C"/>
</dbReference>
<organism evidence="4">
    <name type="scientific">Sesamum calycinum</name>
    <dbReference type="NCBI Taxonomy" id="2727403"/>
    <lineage>
        <taxon>Eukaryota</taxon>
        <taxon>Viridiplantae</taxon>
        <taxon>Streptophyta</taxon>
        <taxon>Embryophyta</taxon>
        <taxon>Tracheophyta</taxon>
        <taxon>Spermatophyta</taxon>
        <taxon>Magnoliopsida</taxon>
        <taxon>eudicotyledons</taxon>
        <taxon>Gunneridae</taxon>
        <taxon>Pentapetalae</taxon>
        <taxon>asterids</taxon>
        <taxon>lamiids</taxon>
        <taxon>Lamiales</taxon>
        <taxon>Pedaliaceae</taxon>
        <taxon>Sesamum</taxon>
    </lineage>
</organism>
<evidence type="ECO:0000259" key="2">
    <source>
        <dbReference type="Pfam" id="PF00078"/>
    </source>
</evidence>